<protein>
    <recommendedName>
        <fullName evidence="3">DUF957 domain-containing protein</fullName>
    </recommendedName>
</protein>
<dbReference type="EMBL" id="CP077074">
    <property type="protein sequence ID" value="QXH42824.1"/>
    <property type="molecule type" value="Genomic_DNA"/>
</dbReference>
<evidence type="ECO:0000313" key="1">
    <source>
        <dbReference type="EMBL" id="QXH42824.1"/>
    </source>
</evidence>
<proteinExistence type="predicted"/>
<dbReference type="Proteomes" id="UP000693952">
    <property type="component" value="Chromosome"/>
</dbReference>
<name>A0ABX8MU71_9PSED</name>
<evidence type="ECO:0000313" key="2">
    <source>
        <dbReference type="Proteomes" id="UP000693952"/>
    </source>
</evidence>
<dbReference type="RefSeq" id="WP_124346310.1">
    <property type="nucleotide sequence ID" value="NZ_CP027706.1"/>
</dbReference>
<evidence type="ECO:0008006" key="3">
    <source>
        <dbReference type="Google" id="ProtNLM"/>
    </source>
</evidence>
<organism evidence="1 2">
    <name type="scientific">Pseudomonas sessilinigenes</name>
    <dbReference type="NCBI Taxonomy" id="658629"/>
    <lineage>
        <taxon>Bacteria</taxon>
        <taxon>Pseudomonadati</taxon>
        <taxon>Pseudomonadota</taxon>
        <taxon>Gammaproteobacteria</taxon>
        <taxon>Pseudomonadales</taxon>
        <taxon>Pseudomonadaceae</taxon>
        <taxon>Pseudomonas</taxon>
    </lineage>
</organism>
<keyword evidence="2" id="KW-1185">Reference proteome</keyword>
<sequence>MTHTERATLLLAWLCEESRAIDHRDIILFDEALGEHIADYEAAVDTGCFEFCGDTYRNKAGTQSNPHLMDGLVLFAYARESLRAQSEQAETSQEPTCTAMLFT</sequence>
<accession>A0ABX8MU71</accession>
<reference evidence="1" key="1">
    <citation type="submission" date="2021-06" db="EMBL/GenBank/DDBJ databases">
        <title>Updating the genus Pseudomonas: Description of 43 new species and partition of the Pseudomonas putida group.</title>
        <authorList>
            <person name="Girard L."/>
            <person name="Lood C."/>
            <person name="Vandamme P."/>
            <person name="Rokni-Zadeh H."/>
            <person name="van Noort V."/>
            <person name="Hofte M."/>
            <person name="Lavigne R."/>
            <person name="De Mot R."/>
        </authorList>
    </citation>
    <scope>NUCLEOTIDE SEQUENCE</scope>
    <source>
        <strain evidence="1">CMR12a</strain>
    </source>
</reference>
<gene>
    <name evidence="1" type="ORF">KSS89_11590</name>
</gene>